<reference evidence="2" key="1">
    <citation type="submission" date="2023-10" db="EMBL/GenBank/DDBJ databases">
        <title>Genome assembly of Pristionchus species.</title>
        <authorList>
            <person name="Yoshida K."/>
            <person name="Sommer R.J."/>
        </authorList>
    </citation>
    <scope>NUCLEOTIDE SEQUENCE</scope>
    <source>
        <strain evidence="2">RS5133</strain>
    </source>
</reference>
<proteinExistence type="predicted"/>
<keyword evidence="3" id="KW-1185">Reference proteome</keyword>
<feature type="non-terminal residue" evidence="2">
    <location>
        <position position="1"/>
    </location>
</feature>
<evidence type="ECO:0000313" key="3">
    <source>
        <dbReference type="Proteomes" id="UP001432322"/>
    </source>
</evidence>
<organism evidence="2 3">
    <name type="scientific">Pristionchus fissidentatus</name>
    <dbReference type="NCBI Taxonomy" id="1538716"/>
    <lineage>
        <taxon>Eukaryota</taxon>
        <taxon>Metazoa</taxon>
        <taxon>Ecdysozoa</taxon>
        <taxon>Nematoda</taxon>
        <taxon>Chromadorea</taxon>
        <taxon>Rhabditida</taxon>
        <taxon>Rhabditina</taxon>
        <taxon>Diplogasteromorpha</taxon>
        <taxon>Diplogasteroidea</taxon>
        <taxon>Neodiplogasteridae</taxon>
        <taxon>Pristionchus</taxon>
    </lineage>
</organism>
<accession>A0AAV5VTU9</accession>
<feature type="transmembrane region" description="Helical" evidence="1">
    <location>
        <begin position="120"/>
        <end position="145"/>
    </location>
</feature>
<evidence type="ECO:0000256" key="1">
    <source>
        <dbReference type="SAM" id="Phobius"/>
    </source>
</evidence>
<feature type="transmembrane region" description="Helical" evidence="1">
    <location>
        <begin position="84"/>
        <end position="100"/>
    </location>
</feature>
<dbReference type="AlphaFoldDB" id="A0AAV5VTU9"/>
<dbReference type="PANTHER" id="PTHR46561:SF11">
    <property type="entry name" value="SERPENTINE RECEPTOR CLASS ALPHA_BETA-14"/>
    <property type="match status" value="1"/>
</dbReference>
<keyword evidence="1" id="KW-1133">Transmembrane helix</keyword>
<dbReference type="Proteomes" id="UP001432322">
    <property type="component" value="Unassembled WGS sequence"/>
</dbReference>
<sequence length="191" mass="21923">RLRFDCFLIDFRLVIIIKGALISSVCSAHHIIVVLSLERLYSSIYPAHFEKYSNRLLASFLAICAVRATLTGVKFFVNIQIISTSFYTFSFVTGNFQLFYEHYVTVFNERVEGNAQTFSNFLIFMTISCVLSIALLCVDFYLNFVRRRVADMSLAVSYQFGENRRVILILLPIEIVDTLLNLITPVALILY</sequence>
<feature type="transmembrane region" description="Helical" evidence="1">
    <location>
        <begin position="57"/>
        <end position="77"/>
    </location>
</feature>
<dbReference type="EMBL" id="BTSY01000004">
    <property type="protein sequence ID" value="GMT22984.1"/>
    <property type="molecule type" value="Genomic_DNA"/>
</dbReference>
<keyword evidence="1" id="KW-0812">Transmembrane</keyword>
<feature type="non-terminal residue" evidence="2">
    <location>
        <position position="191"/>
    </location>
</feature>
<comment type="caution">
    <text evidence="2">The sequence shown here is derived from an EMBL/GenBank/DDBJ whole genome shotgun (WGS) entry which is preliminary data.</text>
</comment>
<gene>
    <name evidence="2" type="ORF">PFISCL1PPCAC_14281</name>
</gene>
<feature type="transmembrane region" description="Helical" evidence="1">
    <location>
        <begin position="12"/>
        <end position="37"/>
    </location>
</feature>
<protein>
    <recommendedName>
        <fullName evidence="4">G protein-coupled receptor</fullName>
    </recommendedName>
</protein>
<dbReference type="InterPro" id="IPR053286">
    <property type="entry name" value="Nematode_rcpt-like_srab"/>
</dbReference>
<evidence type="ECO:0000313" key="2">
    <source>
        <dbReference type="EMBL" id="GMT22984.1"/>
    </source>
</evidence>
<evidence type="ECO:0008006" key="4">
    <source>
        <dbReference type="Google" id="ProtNLM"/>
    </source>
</evidence>
<feature type="transmembrane region" description="Helical" evidence="1">
    <location>
        <begin position="166"/>
        <end position="190"/>
    </location>
</feature>
<name>A0AAV5VTU9_9BILA</name>
<keyword evidence="1" id="KW-0472">Membrane</keyword>
<dbReference type="PANTHER" id="PTHR46561">
    <property type="entry name" value="SERPENTINE RECEPTOR, CLASS AB (CLASS A-LIKE)-RELATED"/>
    <property type="match status" value="1"/>
</dbReference>